<feature type="domain" description="F-box" evidence="1">
    <location>
        <begin position="14"/>
        <end position="54"/>
    </location>
</feature>
<accession>A0ABC8UP27</accession>
<organism evidence="2 3">
    <name type="scientific">Ilex paraguariensis</name>
    <name type="common">yerba mate</name>
    <dbReference type="NCBI Taxonomy" id="185542"/>
    <lineage>
        <taxon>Eukaryota</taxon>
        <taxon>Viridiplantae</taxon>
        <taxon>Streptophyta</taxon>
        <taxon>Embryophyta</taxon>
        <taxon>Tracheophyta</taxon>
        <taxon>Spermatophyta</taxon>
        <taxon>Magnoliopsida</taxon>
        <taxon>eudicotyledons</taxon>
        <taxon>Gunneridae</taxon>
        <taxon>Pentapetalae</taxon>
        <taxon>asterids</taxon>
        <taxon>campanulids</taxon>
        <taxon>Aquifoliales</taxon>
        <taxon>Aquifoliaceae</taxon>
        <taxon>Ilex</taxon>
    </lineage>
</organism>
<dbReference type="PANTHER" id="PTHR35546">
    <property type="entry name" value="F-BOX PROTEIN INTERACTION DOMAIN PROTEIN-RELATED"/>
    <property type="match status" value="1"/>
</dbReference>
<dbReference type="EMBL" id="CAUOFW020008420">
    <property type="protein sequence ID" value="CAK9182729.1"/>
    <property type="molecule type" value="Genomic_DNA"/>
</dbReference>
<dbReference type="InterPro" id="IPR036047">
    <property type="entry name" value="F-box-like_dom_sf"/>
</dbReference>
<dbReference type="Gene3D" id="1.20.1280.50">
    <property type="match status" value="1"/>
</dbReference>
<gene>
    <name evidence="2" type="ORF">ILEXP_LOCUS52952</name>
</gene>
<dbReference type="InterPro" id="IPR001810">
    <property type="entry name" value="F-box_dom"/>
</dbReference>
<name>A0ABC8UP27_9AQUA</name>
<protein>
    <recommendedName>
        <fullName evidence="1">F-box domain-containing protein</fullName>
    </recommendedName>
</protein>
<dbReference type="InterPro" id="IPR055290">
    <property type="entry name" value="At3g26010-like"/>
</dbReference>
<dbReference type="SMART" id="SM00256">
    <property type="entry name" value="FBOX"/>
    <property type="match status" value="1"/>
</dbReference>
<dbReference type="AlphaFoldDB" id="A0ABC8UP27"/>
<reference evidence="2 3" key="1">
    <citation type="submission" date="2024-02" db="EMBL/GenBank/DDBJ databases">
        <authorList>
            <person name="Vignale AGUSTIN F."/>
            <person name="Sosa J E."/>
            <person name="Modenutti C."/>
        </authorList>
    </citation>
    <scope>NUCLEOTIDE SEQUENCE [LARGE SCALE GENOMIC DNA]</scope>
</reference>
<sequence length="268" mass="30821">MASKRIPTAQTVAGDNDLLTEILLRLPIRPLLRFKSVSKHWLSLITNPHFCRRRSRAPSGLFLRRRPNLINPEYDFIPLEDTSPTKPPFGTLTFSDDRHGFNADCKYYIYNPTTHQFSTLPIPSGRGFWYSRGVGSVYAVNLAFDPSKSPHYKAVCVYNSQILPLQFSIEVYSSQTGLWSRSGDPFSSDVNFGLGVFWKGAINWVSRRADSLYFDVDEERLGKMPMPPLRDGREERRLRYFGESGDHLHLIEIYGPHMTQFSVYEMDN</sequence>
<dbReference type="SUPFAM" id="SSF81383">
    <property type="entry name" value="F-box domain"/>
    <property type="match status" value="1"/>
</dbReference>
<evidence type="ECO:0000313" key="3">
    <source>
        <dbReference type="Proteomes" id="UP001642360"/>
    </source>
</evidence>
<dbReference type="Proteomes" id="UP001642360">
    <property type="component" value="Unassembled WGS sequence"/>
</dbReference>
<comment type="caution">
    <text evidence="2">The sequence shown here is derived from an EMBL/GenBank/DDBJ whole genome shotgun (WGS) entry which is preliminary data.</text>
</comment>
<dbReference type="PANTHER" id="PTHR35546:SF115">
    <property type="entry name" value="F-BOX DOMAIN-CONTAINING PROTEIN"/>
    <property type="match status" value="1"/>
</dbReference>
<proteinExistence type="predicted"/>
<keyword evidence="3" id="KW-1185">Reference proteome</keyword>
<evidence type="ECO:0000259" key="1">
    <source>
        <dbReference type="SMART" id="SM00256"/>
    </source>
</evidence>
<evidence type="ECO:0000313" key="2">
    <source>
        <dbReference type="EMBL" id="CAK9182729.1"/>
    </source>
</evidence>
<dbReference type="Pfam" id="PF00646">
    <property type="entry name" value="F-box"/>
    <property type="match status" value="1"/>
</dbReference>